<evidence type="ECO:0000256" key="2">
    <source>
        <dbReference type="SAM" id="Phobius"/>
    </source>
</evidence>
<dbReference type="AlphaFoldDB" id="A0AAV9XV77"/>
<gene>
    <name evidence="3" type="ORF">RS030_4499</name>
</gene>
<accession>A0AAV9XV77</accession>
<protein>
    <submittedName>
        <fullName evidence="3">Uncharacterized protein</fullName>
    </submittedName>
</protein>
<keyword evidence="2" id="KW-0472">Membrane</keyword>
<feature type="compositionally biased region" description="Basic and acidic residues" evidence="1">
    <location>
        <begin position="328"/>
        <end position="338"/>
    </location>
</feature>
<dbReference type="EMBL" id="JAWDEY010000032">
    <property type="protein sequence ID" value="KAK6588512.1"/>
    <property type="molecule type" value="Genomic_DNA"/>
</dbReference>
<evidence type="ECO:0000313" key="4">
    <source>
        <dbReference type="Proteomes" id="UP001311799"/>
    </source>
</evidence>
<keyword evidence="2" id="KW-0812">Transmembrane</keyword>
<feature type="region of interest" description="Disordered" evidence="1">
    <location>
        <begin position="328"/>
        <end position="351"/>
    </location>
</feature>
<dbReference type="Proteomes" id="UP001311799">
    <property type="component" value="Unassembled WGS sequence"/>
</dbReference>
<evidence type="ECO:0000256" key="1">
    <source>
        <dbReference type="SAM" id="MobiDB-lite"/>
    </source>
</evidence>
<feature type="compositionally biased region" description="Basic residues" evidence="1">
    <location>
        <begin position="387"/>
        <end position="413"/>
    </location>
</feature>
<sequence>MDALPTSLRDEYKVTTITDVLLKFLITSLLYMLRIILLFSEEEFDVNFEVINYLNVLVTFEDGIITSFIDCLYFFNCLCDSEIKLMIENNLTTLENITLRLTLYEYSNMPEELFELEVILTNLLVAFYNVLVNLFMYNSELRNDLYDKLFEAKENVTKLIEFIGTGGLLTLESELEIRLKVRSCLKISDFKKLDLTVHTIKNDVSQNLILYFYKKIYAVLIEMLKLLKEKYNKYKDKVYTRKLITDVIELFEEGSKAAIFIIREFKNRKRFYMLMKGQKKKTGAQQQKPKYNDEKYTLETQISAIEAETIKTEEQIREEMKLYDESIENKENKHDQSHKSSTTTTKSAKKIRADEALRTLIDTKGRTRSKIEFSSESDLESGFTARSRSKYISRPRSRSRTRSRTRSRSKTRSRSGSISKSRKSSEAEVDELVSLMVDFNPFEFDEKQKDTSLKSKFSIFFKDECGEELDLFKFYGLEKKYYSYINYSNSIDEIKAAVDDFGASITYIHQGVSPFLTGKDYLTVKLVKKDLILWFIKLIIIIKEKFDV</sequence>
<evidence type="ECO:0000313" key="3">
    <source>
        <dbReference type="EMBL" id="KAK6588512.1"/>
    </source>
</evidence>
<keyword evidence="4" id="KW-1185">Reference proteome</keyword>
<feature type="transmembrane region" description="Helical" evidence="2">
    <location>
        <begin position="20"/>
        <end position="39"/>
    </location>
</feature>
<reference evidence="3 4" key="1">
    <citation type="submission" date="2023-10" db="EMBL/GenBank/DDBJ databases">
        <title>Comparative genomics analysis reveals potential genetic determinants of host preference in Cryptosporidium xiaoi.</title>
        <authorList>
            <person name="Xiao L."/>
            <person name="Li J."/>
        </authorList>
    </citation>
    <scope>NUCLEOTIDE SEQUENCE [LARGE SCALE GENOMIC DNA]</scope>
    <source>
        <strain evidence="3 4">52996</strain>
    </source>
</reference>
<organism evidence="3 4">
    <name type="scientific">Cryptosporidium xiaoi</name>
    <dbReference type="NCBI Taxonomy" id="659607"/>
    <lineage>
        <taxon>Eukaryota</taxon>
        <taxon>Sar</taxon>
        <taxon>Alveolata</taxon>
        <taxon>Apicomplexa</taxon>
        <taxon>Conoidasida</taxon>
        <taxon>Coccidia</taxon>
        <taxon>Eucoccidiorida</taxon>
        <taxon>Eimeriorina</taxon>
        <taxon>Cryptosporidiidae</taxon>
        <taxon>Cryptosporidium</taxon>
    </lineage>
</organism>
<feature type="region of interest" description="Disordered" evidence="1">
    <location>
        <begin position="384"/>
        <end position="423"/>
    </location>
</feature>
<keyword evidence="2" id="KW-1133">Transmembrane helix</keyword>
<name>A0AAV9XV77_9CRYT</name>
<comment type="caution">
    <text evidence="3">The sequence shown here is derived from an EMBL/GenBank/DDBJ whole genome shotgun (WGS) entry which is preliminary data.</text>
</comment>
<proteinExistence type="predicted"/>